<dbReference type="CDD" id="cd00207">
    <property type="entry name" value="fer2"/>
    <property type="match status" value="1"/>
</dbReference>
<evidence type="ECO:0000256" key="4">
    <source>
        <dbReference type="ARBA" id="ARBA00023004"/>
    </source>
</evidence>
<dbReference type="Gene3D" id="3.10.20.30">
    <property type="match status" value="1"/>
</dbReference>
<feature type="domain" description="2Fe-2S ferredoxin-type" evidence="7">
    <location>
        <begin position="20"/>
        <end position="131"/>
    </location>
</feature>
<gene>
    <name evidence="8" type="ORF">FRUB_02705</name>
</gene>
<evidence type="ECO:0000256" key="2">
    <source>
        <dbReference type="ARBA" id="ARBA00022714"/>
    </source>
</evidence>
<dbReference type="GO" id="GO:0009055">
    <property type="term" value="F:electron transfer activity"/>
    <property type="evidence" value="ECO:0007669"/>
    <property type="project" value="TreeGrafter"/>
</dbReference>
<reference evidence="9" key="1">
    <citation type="submission" date="2017-06" db="EMBL/GenBank/DDBJ databases">
        <title>Genome analysis of Fimbriiglobus ruber SP5, the first member of the order Planctomycetales with confirmed chitinolytic capability.</title>
        <authorList>
            <person name="Ravin N.V."/>
            <person name="Rakitin A.L."/>
            <person name="Ivanova A.A."/>
            <person name="Beletsky A.V."/>
            <person name="Kulichevskaya I.S."/>
            <person name="Mardanov A.V."/>
            <person name="Dedysh S.N."/>
        </authorList>
    </citation>
    <scope>NUCLEOTIDE SEQUENCE [LARGE SCALE GENOMIC DNA]</scope>
    <source>
        <strain evidence="9">SP5</strain>
    </source>
</reference>
<dbReference type="InterPro" id="IPR012675">
    <property type="entry name" value="Beta-grasp_dom_sf"/>
</dbReference>
<dbReference type="SUPFAM" id="SSF54292">
    <property type="entry name" value="2Fe-2S ferredoxin-like"/>
    <property type="match status" value="1"/>
</dbReference>
<dbReference type="RefSeq" id="WP_088254002.1">
    <property type="nucleotide sequence ID" value="NZ_NIDE01000004.1"/>
</dbReference>
<dbReference type="InterPro" id="IPR001041">
    <property type="entry name" value="2Fe-2S_ferredoxin-type"/>
</dbReference>
<evidence type="ECO:0000313" key="8">
    <source>
        <dbReference type="EMBL" id="OWK43106.1"/>
    </source>
</evidence>
<comment type="similarity">
    <text evidence="1">Belongs to the adrenodoxin/putidaredoxin family.</text>
</comment>
<dbReference type="OrthoDB" id="9799640at2"/>
<evidence type="ECO:0000256" key="3">
    <source>
        <dbReference type="ARBA" id="ARBA00022723"/>
    </source>
</evidence>
<keyword evidence="9" id="KW-1185">Reference proteome</keyword>
<organism evidence="8 9">
    <name type="scientific">Fimbriiglobus ruber</name>
    <dbReference type="NCBI Taxonomy" id="1908690"/>
    <lineage>
        <taxon>Bacteria</taxon>
        <taxon>Pseudomonadati</taxon>
        <taxon>Planctomycetota</taxon>
        <taxon>Planctomycetia</taxon>
        <taxon>Gemmatales</taxon>
        <taxon>Gemmataceae</taxon>
        <taxon>Fimbriiglobus</taxon>
    </lineage>
</organism>
<comment type="caution">
    <text evidence="8">The sequence shown here is derived from an EMBL/GenBank/DDBJ whole genome shotgun (WGS) entry which is preliminary data.</text>
</comment>
<dbReference type="EMBL" id="NIDE01000004">
    <property type="protein sequence ID" value="OWK43106.1"/>
    <property type="molecule type" value="Genomic_DNA"/>
</dbReference>
<evidence type="ECO:0000259" key="7">
    <source>
        <dbReference type="PROSITE" id="PS51085"/>
    </source>
</evidence>
<dbReference type="PROSITE" id="PS51085">
    <property type="entry name" value="2FE2S_FER_2"/>
    <property type="match status" value="1"/>
</dbReference>
<evidence type="ECO:0000256" key="1">
    <source>
        <dbReference type="ARBA" id="ARBA00010914"/>
    </source>
</evidence>
<dbReference type="PANTHER" id="PTHR23426:SF65">
    <property type="entry name" value="FERREDOXIN-2, MITOCHONDRIAL"/>
    <property type="match status" value="1"/>
</dbReference>
<dbReference type="AlphaFoldDB" id="A0A225DZC1"/>
<dbReference type="InterPro" id="IPR036010">
    <property type="entry name" value="2Fe-2S_ferredoxin-like_sf"/>
</dbReference>
<comment type="cofactor">
    <cofactor evidence="6">
        <name>[2Fe-2S] cluster</name>
        <dbReference type="ChEBI" id="CHEBI:190135"/>
    </cofactor>
</comment>
<keyword evidence="3" id="KW-0479">Metal-binding</keyword>
<dbReference type="InterPro" id="IPR001055">
    <property type="entry name" value="Adrenodoxin-like"/>
</dbReference>
<keyword evidence="4" id="KW-0408">Iron</keyword>
<accession>A0A225DZC1</accession>
<name>A0A225DZC1_9BACT</name>
<dbReference type="Pfam" id="PF00111">
    <property type="entry name" value="Fer2"/>
    <property type="match status" value="1"/>
</dbReference>
<dbReference type="Proteomes" id="UP000214646">
    <property type="component" value="Unassembled WGS sequence"/>
</dbReference>
<evidence type="ECO:0000256" key="6">
    <source>
        <dbReference type="ARBA" id="ARBA00034078"/>
    </source>
</evidence>
<proteinExistence type="inferred from homology"/>
<keyword evidence="5" id="KW-0411">Iron-sulfur</keyword>
<dbReference type="GO" id="GO:0051537">
    <property type="term" value="F:2 iron, 2 sulfur cluster binding"/>
    <property type="evidence" value="ECO:0007669"/>
    <property type="project" value="UniProtKB-KW"/>
</dbReference>
<dbReference type="PANTHER" id="PTHR23426">
    <property type="entry name" value="FERREDOXIN/ADRENODOXIN"/>
    <property type="match status" value="1"/>
</dbReference>
<sequence>MGGVNPYITKTNHELPKQPFKITFVVEETNERTEFVVDPNQIPYGRTGLDGSILDLAEGAGVPIDHACGGVCACATCHVYVSQGLETCPSATDDEEDMLDTARAVTPESRLSCQCVPNGTKDVVVVIPEWNKNLVKEGH</sequence>
<dbReference type="PRINTS" id="PR00355">
    <property type="entry name" value="ADRENODOXIN"/>
</dbReference>
<dbReference type="GO" id="GO:0140647">
    <property type="term" value="P:P450-containing electron transport chain"/>
    <property type="evidence" value="ECO:0007669"/>
    <property type="project" value="InterPro"/>
</dbReference>
<evidence type="ECO:0000256" key="5">
    <source>
        <dbReference type="ARBA" id="ARBA00023014"/>
    </source>
</evidence>
<dbReference type="GO" id="GO:0046872">
    <property type="term" value="F:metal ion binding"/>
    <property type="evidence" value="ECO:0007669"/>
    <property type="project" value="UniProtKB-KW"/>
</dbReference>
<evidence type="ECO:0000313" key="9">
    <source>
        <dbReference type="Proteomes" id="UP000214646"/>
    </source>
</evidence>
<keyword evidence="2" id="KW-0001">2Fe-2S</keyword>
<protein>
    <submittedName>
        <fullName evidence="8">Ferredoxin, 2Fe-2S</fullName>
    </submittedName>
</protein>